<dbReference type="GeneID" id="95377372"/>
<evidence type="ECO:0000313" key="2">
    <source>
        <dbReference type="Proteomes" id="UP001527202"/>
    </source>
</evidence>
<name>A0ABT4FMJ1_9BACL</name>
<evidence type="ECO:0008006" key="3">
    <source>
        <dbReference type="Google" id="ProtNLM"/>
    </source>
</evidence>
<dbReference type="RefSeq" id="WP_042233289.1">
    <property type="nucleotide sequence ID" value="NZ_CP026520.1"/>
</dbReference>
<keyword evidence="2" id="KW-1185">Reference proteome</keyword>
<dbReference type="Gene3D" id="1.10.10.10">
    <property type="entry name" value="Winged helix-like DNA-binding domain superfamily/Winged helix DNA-binding domain"/>
    <property type="match status" value="1"/>
</dbReference>
<gene>
    <name evidence="1" type="ORF">M5X16_28695</name>
</gene>
<protein>
    <recommendedName>
        <fullName evidence="3">MarR family transcriptional regulator</fullName>
    </recommendedName>
</protein>
<evidence type="ECO:0000313" key="1">
    <source>
        <dbReference type="EMBL" id="MCY9599730.1"/>
    </source>
</evidence>
<dbReference type="Proteomes" id="UP001527202">
    <property type="component" value="Unassembled WGS sequence"/>
</dbReference>
<dbReference type="EMBL" id="JAMDMJ010000054">
    <property type="protein sequence ID" value="MCY9599730.1"/>
    <property type="molecule type" value="Genomic_DNA"/>
</dbReference>
<reference evidence="1 2" key="1">
    <citation type="submission" date="2022-05" db="EMBL/GenBank/DDBJ databases">
        <title>Genome Sequencing of Bee-Associated Microbes.</title>
        <authorList>
            <person name="Dunlap C."/>
        </authorList>
    </citation>
    <scope>NUCLEOTIDE SEQUENCE [LARGE SCALE GENOMIC DNA]</scope>
    <source>
        <strain evidence="1 2">NRRL B-23120</strain>
    </source>
</reference>
<accession>A0ABT4FMJ1</accession>
<dbReference type="InterPro" id="IPR036388">
    <property type="entry name" value="WH-like_DNA-bd_sf"/>
</dbReference>
<proteinExistence type="predicted"/>
<comment type="caution">
    <text evidence="1">The sequence shown here is derived from an EMBL/GenBank/DDBJ whole genome shotgun (WGS) entry which is preliminary data.</text>
</comment>
<organism evidence="1 2">
    <name type="scientific">Paenibacillus chitinolyticus</name>
    <dbReference type="NCBI Taxonomy" id="79263"/>
    <lineage>
        <taxon>Bacteria</taxon>
        <taxon>Bacillati</taxon>
        <taxon>Bacillota</taxon>
        <taxon>Bacilli</taxon>
        <taxon>Bacillales</taxon>
        <taxon>Paenibacillaceae</taxon>
        <taxon>Paenibacillus</taxon>
    </lineage>
</organism>
<sequence length="84" mass="10004">MLSDTERKVLRILYNFSNIHHCMPDLSELETKSGYNQENIKQALSTLREQGYIMGKKLSEVKIIEGWPREKKEEKKTYINPWMD</sequence>
<dbReference type="Pfam" id="PF13730">
    <property type="entry name" value="HTH_36"/>
    <property type="match status" value="1"/>
</dbReference>